<dbReference type="Pfam" id="PF06699">
    <property type="entry name" value="PIG-F"/>
    <property type="match status" value="1"/>
</dbReference>
<keyword evidence="15" id="KW-0585">Phenylalanine catabolism</keyword>
<keyword evidence="10 16" id="KW-0812">Transmembrane</keyword>
<dbReference type="InterPro" id="IPR005955">
    <property type="entry name" value="GST_Zeta"/>
</dbReference>
<dbReference type="UniPathway" id="UPA00196"/>
<dbReference type="Pfam" id="PF06218">
    <property type="entry name" value="NPR2"/>
    <property type="match status" value="3"/>
</dbReference>
<comment type="catalytic activity">
    <reaction evidence="1">
        <text>4-maleylacetoacetate = 4-fumarylacetoacetate</text>
        <dbReference type="Rhea" id="RHEA:14817"/>
        <dbReference type="ChEBI" id="CHEBI:17105"/>
        <dbReference type="ChEBI" id="CHEBI:18034"/>
        <dbReference type="EC" id="5.2.1.2"/>
    </reaction>
</comment>
<dbReference type="PROSITE" id="PS50404">
    <property type="entry name" value="GST_NTER"/>
    <property type="match status" value="1"/>
</dbReference>
<evidence type="ECO:0000259" key="17">
    <source>
        <dbReference type="PROSITE" id="PS50404"/>
    </source>
</evidence>
<evidence type="ECO:0000256" key="3">
    <source>
        <dbReference type="ARBA" id="ARBA00004477"/>
    </source>
</evidence>
<evidence type="ECO:0000256" key="14">
    <source>
        <dbReference type="ARBA" id="ARBA00023136"/>
    </source>
</evidence>
<dbReference type="InterPro" id="IPR036249">
    <property type="entry name" value="Thioredoxin-like_sf"/>
</dbReference>
<dbReference type="InterPro" id="IPR040079">
    <property type="entry name" value="Glutathione_S-Trfase"/>
</dbReference>
<feature type="transmembrane region" description="Helical" evidence="16">
    <location>
        <begin position="38"/>
        <end position="61"/>
    </location>
</feature>
<evidence type="ECO:0000256" key="1">
    <source>
        <dbReference type="ARBA" id="ARBA00001622"/>
    </source>
</evidence>
<feature type="transmembrane region" description="Helical" evidence="16">
    <location>
        <begin position="82"/>
        <end position="101"/>
    </location>
</feature>
<keyword evidence="9" id="KW-0337">GPI-anchor biosynthesis</keyword>
<evidence type="ECO:0000256" key="9">
    <source>
        <dbReference type="ARBA" id="ARBA00022502"/>
    </source>
</evidence>
<comment type="cofactor">
    <cofactor evidence="2">
        <name>glutathione</name>
        <dbReference type="ChEBI" id="CHEBI:57925"/>
    </cofactor>
</comment>
<sequence length="698" mass="80583">MAITDLLVKIIKVWNISFLLCICFGSPFKGYYTETGILATYFTVVLIPLIVRTNLSISRIINILSTVKKNSINQSNILETRLAQFTFIGAWFGCFVIPLDWDQWWQAYPLPVLFGQIIEYNFPKVIPTNPGSPKLISPSTFLEGIIFFVFDNRIGPMVKYQIPGNILDLQFVNDNSVLVIPKDDFMGKMLKFNSNGITLMGRPIAIKDDYYERNKFMFNCCLAIKEDTTAEFSYSSIVRKISEYLEEMEVESRCLSSNNFDLEGLLRKIYKDLTEKGQCVYSVNAGLKIYLKPDSNLERRVAPIVDQYMVPIFNRLPPPTKQEQLCRMDLLCKKICPLIDGMNTIKEIADEVEIDVDLVIRCIKNLHVYGYVTLLPLFMYRNCYTQTESIADFRRNDTLKDECLAFIRLNSRLRKISFNDVYRLYLSLSANLTVRQWCIEFKPRKYGIDERKFIQYGVFRKIITKINTYPIALNSNDKTEIASLYMSDNKPILYSYWRSSCSWRVRIALNLKKIDYEYKAVNLLKQENRSDEYLKINPIGFVPTLIIDDNVLTESLSIIEYINEKYPEPFPLLPKSLSDRAKARSIALTISSSIQPIQNLGVINYYSSDPAKKKEWSNHFITKGFTTVEKMLEKCHGKYCVGDNITIADLCIPPQVYNALRFDVDMSKFPIISKINEELGKIEAFKLAHPSVQPDSTD</sequence>
<dbReference type="SFLD" id="SFLDS00019">
    <property type="entry name" value="Glutathione_Transferase_(cytos"/>
    <property type="match status" value="1"/>
</dbReference>
<dbReference type="Gene3D" id="1.20.1050.10">
    <property type="match status" value="1"/>
</dbReference>
<proteinExistence type="inferred from homology"/>
<dbReference type="CDD" id="cd03191">
    <property type="entry name" value="GST_C_Zeta"/>
    <property type="match status" value="1"/>
</dbReference>
<comment type="similarity">
    <text evidence="6">Belongs to the NPR2 family.</text>
</comment>
<dbReference type="GO" id="GO:1990130">
    <property type="term" value="C:GATOR1 complex"/>
    <property type="evidence" value="ECO:0007669"/>
    <property type="project" value="TreeGrafter"/>
</dbReference>
<organism evidence="19 20">
    <name type="scientific">Strongyloides papillosus</name>
    <name type="common">Intestinal threadworm</name>
    <dbReference type="NCBI Taxonomy" id="174720"/>
    <lineage>
        <taxon>Eukaryota</taxon>
        <taxon>Metazoa</taxon>
        <taxon>Ecdysozoa</taxon>
        <taxon>Nematoda</taxon>
        <taxon>Chromadorea</taxon>
        <taxon>Rhabditida</taxon>
        <taxon>Tylenchina</taxon>
        <taxon>Panagrolaimomorpha</taxon>
        <taxon>Strongyloidoidea</taxon>
        <taxon>Strongyloididae</taxon>
        <taxon>Strongyloides</taxon>
    </lineage>
</organism>
<comment type="pathway">
    <text evidence="4">Amino-acid degradation; L-phenylalanine degradation; acetoacetate and fumarate from L-phenylalanine: step 5/6.</text>
</comment>
<dbReference type="NCBIfam" id="TIGR01262">
    <property type="entry name" value="maiA"/>
    <property type="match status" value="1"/>
</dbReference>
<dbReference type="GO" id="GO:0006559">
    <property type="term" value="P:L-phenylalanine catabolic process"/>
    <property type="evidence" value="ECO:0007669"/>
    <property type="project" value="UniProtKB-UniPathway"/>
</dbReference>
<keyword evidence="14 16" id="KW-0472">Membrane</keyword>
<evidence type="ECO:0000256" key="8">
    <source>
        <dbReference type="ARBA" id="ARBA00013199"/>
    </source>
</evidence>
<evidence type="ECO:0000256" key="13">
    <source>
        <dbReference type="ARBA" id="ARBA00022989"/>
    </source>
</evidence>
<keyword evidence="19" id="KW-1185">Reference proteome</keyword>
<dbReference type="GO" id="GO:0034198">
    <property type="term" value="P:cellular response to amino acid starvation"/>
    <property type="evidence" value="ECO:0007669"/>
    <property type="project" value="TreeGrafter"/>
</dbReference>
<dbReference type="GO" id="GO:0006572">
    <property type="term" value="P:L-tyrosine catabolic process"/>
    <property type="evidence" value="ECO:0007669"/>
    <property type="project" value="UniProtKB-KW"/>
</dbReference>
<evidence type="ECO:0000256" key="16">
    <source>
        <dbReference type="SAM" id="Phobius"/>
    </source>
</evidence>
<comment type="pathway">
    <text evidence="5">Glycolipid biosynthesis; glycosylphosphatidylinositol-anchor biosynthesis.</text>
</comment>
<comment type="similarity">
    <text evidence="7">Belongs to the GST superfamily. Zeta family.</text>
</comment>
<dbReference type="GO" id="GO:0016034">
    <property type="term" value="F:maleylacetoacetate isomerase activity"/>
    <property type="evidence" value="ECO:0007669"/>
    <property type="project" value="UniProtKB-EC"/>
</dbReference>
<dbReference type="GO" id="GO:0006506">
    <property type="term" value="P:GPI anchor biosynthetic process"/>
    <property type="evidence" value="ECO:0007669"/>
    <property type="project" value="UniProtKB-UniPathway"/>
</dbReference>
<dbReference type="PANTHER" id="PTHR12991:SF10">
    <property type="entry name" value="GATOR COMPLEX PROTEIN NPRL2"/>
    <property type="match status" value="1"/>
</dbReference>
<dbReference type="UniPathway" id="UPA00139">
    <property type="reaction ID" value="UER00340"/>
</dbReference>
<dbReference type="CDD" id="cd03042">
    <property type="entry name" value="GST_N_Zeta"/>
    <property type="match status" value="1"/>
</dbReference>
<evidence type="ECO:0000256" key="12">
    <source>
        <dbReference type="ARBA" id="ARBA00022878"/>
    </source>
</evidence>
<dbReference type="InterPro" id="IPR034333">
    <property type="entry name" value="GST_Zeta_N"/>
</dbReference>
<reference evidence="20" key="1">
    <citation type="submission" date="2017-02" db="UniProtKB">
        <authorList>
            <consortium name="WormBaseParasite"/>
        </authorList>
    </citation>
    <scope>IDENTIFICATION</scope>
</reference>
<dbReference type="GO" id="GO:0010508">
    <property type="term" value="P:positive regulation of autophagy"/>
    <property type="evidence" value="ECO:0007669"/>
    <property type="project" value="TreeGrafter"/>
</dbReference>
<feature type="domain" description="GST N-terminal" evidence="17">
    <location>
        <begin position="489"/>
        <end position="570"/>
    </location>
</feature>
<evidence type="ECO:0000313" key="20">
    <source>
        <dbReference type="WBParaSite" id="SPAL_0000997900.1"/>
    </source>
</evidence>
<evidence type="ECO:0000259" key="18">
    <source>
        <dbReference type="PROSITE" id="PS50405"/>
    </source>
</evidence>
<dbReference type="InterPro" id="IPR010987">
    <property type="entry name" value="Glutathione-S-Trfase_C-like"/>
</dbReference>
<evidence type="ECO:0000256" key="11">
    <source>
        <dbReference type="ARBA" id="ARBA00022824"/>
    </source>
</evidence>
<comment type="subcellular location">
    <subcellularLocation>
        <location evidence="3">Endoplasmic reticulum membrane</location>
        <topology evidence="3">Multi-pass membrane protein</topology>
    </subcellularLocation>
</comment>
<dbReference type="InterPro" id="IPR004045">
    <property type="entry name" value="Glutathione_S-Trfase_N"/>
</dbReference>
<dbReference type="FunFam" id="1.20.1050.10:FF:000017">
    <property type="entry name" value="Maleylacetoacetate isomerase"/>
    <property type="match status" value="1"/>
</dbReference>
<dbReference type="WBParaSite" id="SPAL_0000997900.1">
    <property type="protein sequence ID" value="SPAL_0000997900.1"/>
    <property type="gene ID" value="SPAL_0000997900"/>
</dbReference>
<dbReference type="GO" id="GO:1904262">
    <property type="term" value="P:negative regulation of TORC1 signaling"/>
    <property type="evidence" value="ECO:0007669"/>
    <property type="project" value="TreeGrafter"/>
</dbReference>
<dbReference type="GO" id="GO:0005789">
    <property type="term" value="C:endoplasmic reticulum membrane"/>
    <property type="evidence" value="ECO:0007669"/>
    <property type="project" value="UniProtKB-SubCell"/>
</dbReference>
<dbReference type="SFLD" id="SFLDG00358">
    <property type="entry name" value="Main_(cytGST)"/>
    <property type="match status" value="1"/>
</dbReference>
<evidence type="ECO:0000256" key="2">
    <source>
        <dbReference type="ARBA" id="ARBA00001955"/>
    </source>
</evidence>
<keyword evidence="13 16" id="KW-1133">Transmembrane helix</keyword>
<dbReference type="InterPro" id="IPR004046">
    <property type="entry name" value="GST_C"/>
</dbReference>
<dbReference type="GO" id="GO:0005774">
    <property type="term" value="C:vacuolar membrane"/>
    <property type="evidence" value="ECO:0007669"/>
    <property type="project" value="TreeGrafter"/>
</dbReference>
<dbReference type="InterPro" id="IPR009580">
    <property type="entry name" value="GPI_biosynthesis_protein_Pig-F"/>
</dbReference>
<feature type="transmembrane region" description="Helical" evidence="16">
    <location>
        <begin position="12"/>
        <end position="32"/>
    </location>
</feature>
<dbReference type="STRING" id="174720.A0A0N5BVX3"/>
<dbReference type="Pfam" id="PF13417">
    <property type="entry name" value="GST_N_3"/>
    <property type="match status" value="1"/>
</dbReference>
<feature type="domain" description="GST C-terminal" evidence="18">
    <location>
        <begin position="576"/>
        <end position="698"/>
    </location>
</feature>
<evidence type="ECO:0000256" key="6">
    <source>
        <dbReference type="ARBA" id="ARBA00008433"/>
    </source>
</evidence>
<evidence type="ECO:0000256" key="5">
    <source>
        <dbReference type="ARBA" id="ARBA00004687"/>
    </source>
</evidence>
<name>A0A0N5BVX3_STREA</name>
<dbReference type="InterPro" id="IPR009348">
    <property type="entry name" value="NPR2-like"/>
</dbReference>
<keyword evidence="11" id="KW-0256">Endoplasmic reticulum</keyword>
<accession>A0A0N5BVX3</accession>
<evidence type="ECO:0000313" key="19">
    <source>
        <dbReference type="Proteomes" id="UP000046392"/>
    </source>
</evidence>
<dbReference type="PROSITE" id="PS50405">
    <property type="entry name" value="GST_CTER"/>
    <property type="match status" value="1"/>
</dbReference>
<dbReference type="SUPFAM" id="SSF52833">
    <property type="entry name" value="Thioredoxin-like"/>
    <property type="match status" value="1"/>
</dbReference>
<dbReference type="AlphaFoldDB" id="A0A0N5BVX3"/>
<dbReference type="InterPro" id="IPR034330">
    <property type="entry name" value="GST_Zeta_C"/>
</dbReference>
<evidence type="ECO:0000256" key="15">
    <source>
        <dbReference type="ARBA" id="ARBA00023232"/>
    </source>
</evidence>
<evidence type="ECO:0000256" key="4">
    <source>
        <dbReference type="ARBA" id="ARBA00004671"/>
    </source>
</evidence>
<dbReference type="InterPro" id="IPR036282">
    <property type="entry name" value="Glutathione-S-Trfase_C_sf"/>
</dbReference>
<keyword evidence="12" id="KW-0828">Tyrosine catabolism</keyword>
<dbReference type="PANTHER" id="PTHR12991">
    <property type="entry name" value="NITROGEN PERMEASE REGULATOR 2/TUMOR SUPPRESSOR CANDIDATE 4"/>
    <property type="match status" value="1"/>
</dbReference>
<dbReference type="Pfam" id="PF14497">
    <property type="entry name" value="GST_C_3"/>
    <property type="match status" value="1"/>
</dbReference>
<dbReference type="SUPFAM" id="SSF47616">
    <property type="entry name" value="GST C-terminal domain-like"/>
    <property type="match status" value="1"/>
</dbReference>
<protein>
    <recommendedName>
        <fullName evidence="8">maleylacetoacetate isomerase</fullName>
        <ecNumber evidence="8">5.2.1.2</ecNumber>
    </recommendedName>
</protein>
<dbReference type="Proteomes" id="UP000046392">
    <property type="component" value="Unplaced"/>
</dbReference>
<evidence type="ECO:0000256" key="10">
    <source>
        <dbReference type="ARBA" id="ARBA00022692"/>
    </source>
</evidence>
<dbReference type="Gene3D" id="3.40.30.10">
    <property type="entry name" value="Glutaredoxin"/>
    <property type="match status" value="1"/>
</dbReference>
<dbReference type="EC" id="5.2.1.2" evidence="8"/>
<evidence type="ECO:0000256" key="7">
    <source>
        <dbReference type="ARBA" id="ARBA00010007"/>
    </source>
</evidence>
<dbReference type="GO" id="GO:0005096">
    <property type="term" value="F:GTPase activator activity"/>
    <property type="evidence" value="ECO:0007669"/>
    <property type="project" value="TreeGrafter"/>
</dbReference>